<dbReference type="AlphaFoldDB" id="A0A5B7G9T0"/>
<evidence type="ECO:0000313" key="1">
    <source>
        <dbReference type="EMBL" id="MPC54369.1"/>
    </source>
</evidence>
<name>A0A5B7G9T0_PORTR</name>
<keyword evidence="2" id="KW-1185">Reference proteome</keyword>
<accession>A0A5B7G9T0</accession>
<organism evidence="1 2">
    <name type="scientific">Portunus trituberculatus</name>
    <name type="common">Swimming crab</name>
    <name type="synonym">Neptunus trituberculatus</name>
    <dbReference type="NCBI Taxonomy" id="210409"/>
    <lineage>
        <taxon>Eukaryota</taxon>
        <taxon>Metazoa</taxon>
        <taxon>Ecdysozoa</taxon>
        <taxon>Arthropoda</taxon>
        <taxon>Crustacea</taxon>
        <taxon>Multicrustacea</taxon>
        <taxon>Malacostraca</taxon>
        <taxon>Eumalacostraca</taxon>
        <taxon>Eucarida</taxon>
        <taxon>Decapoda</taxon>
        <taxon>Pleocyemata</taxon>
        <taxon>Brachyura</taxon>
        <taxon>Eubrachyura</taxon>
        <taxon>Portunoidea</taxon>
        <taxon>Portunidae</taxon>
        <taxon>Portuninae</taxon>
        <taxon>Portunus</taxon>
    </lineage>
</organism>
<dbReference type="EMBL" id="VSRR010012299">
    <property type="protein sequence ID" value="MPC54369.1"/>
    <property type="molecule type" value="Genomic_DNA"/>
</dbReference>
<sequence length="93" mass="9442">MAGGGGEADAVISGSLVQVKLDGSSHQRAAAAAAAAVALVVVEVMEGEEQGTGWRDVGSEGERMGEGGRETVFSGVLSPHKEIPFRSSALMRS</sequence>
<dbReference type="Proteomes" id="UP000324222">
    <property type="component" value="Unassembled WGS sequence"/>
</dbReference>
<proteinExistence type="predicted"/>
<reference evidence="1 2" key="1">
    <citation type="submission" date="2019-05" db="EMBL/GenBank/DDBJ databases">
        <title>Another draft genome of Portunus trituberculatus and its Hox gene families provides insights of decapod evolution.</title>
        <authorList>
            <person name="Jeong J.-H."/>
            <person name="Song I."/>
            <person name="Kim S."/>
            <person name="Choi T."/>
            <person name="Kim D."/>
            <person name="Ryu S."/>
            <person name="Kim W."/>
        </authorList>
    </citation>
    <scope>NUCLEOTIDE SEQUENCE [LARGE SCALE GENOMIC DNA]</scope>
    <source>
        <tissue evidence="1">Muscle</tissue>
    </source>
</reference>
<comment type="caution">
    <text evidence="1">The sequence shown here is derived from an EMBL/GenBank/DDBJ whole genome shotgun (WGS) entry which is preliminary data.</text>
</comment>
<evidence type="ECO:0000313" key="2">
    <source>
        <dbReference type="Proteomes" id="UP000324222"/>
    </source>
</evidence>
<gene>
    <name evidence="1" type="ORF">E2C01_048280</name>
</gene>
<protein>
    <submittedName>
        <fullName evidence="1">Uncharacterized protein</fullName>
    </submittedName>
</protein>